<feature type="transmembrane region" description="Helical" evidence="4">
    <location>
        <begin position="146"/>
        <end position="166"/>
    </location>
</feature>
<feature type="transmembrane region" description="Helical" evidence="4">
    <location>
        <begin position="313"/>
        <end position="332"/>
    </location>
</feature>
<dbReference type="Proteomes" id="UP000773614">
    <property type="component" value="Unassembled WGS sequence"/>
</dbReference>
<sequence>MTEAAAAGSGFDNAKARRNAVVLAAAQAIAGASSPINIAVSSLAGAALLTEHKELATAPVTAFVVGTACGTIPAGLLMRRFGRRIGLMSGMLSGVAGGLIAAAAMAWGSFAALVLGCFLMGSASAFVQQFRFAAADAATPAFRPKAISWVLAGGMVSAVIGPQAAIHFGGAVGAAPFAGAYLAAAALLLLGGVLLVPLDAPPPSVRRDRAVGRPLREIAVQPRFILAVGCGIVTYAMMNLVMTAAPLAMVYCGHPADAAALGIQWHVLAMFAPSFVTGGLITRFGADRVVAAGLLLLIGCALVALGGVDLMHFWGALVLLGLGWNLGFIGASSMVGETYHPEEKERVQSFNDLLVFGFVAVASLVSGGVLVRGGWDAVNMVVLPTAVTCLVALAWFNVHRGKAVGPGAGTP</sequence>
<keyword evidence="2 4" id="KW-1133">Transmembrane helix</keyword>
<feature type="transmembrane region" description="Helical" evidence="4">
    <location>
        <begin position="377"/>
        <end position="396"/>
    </location>
</feature>
<feature type="transmembrane region" description="Helical" evidence="4">
    <location>
        <begin position="263"/>
        <end position="282"/>
    </location>
</feature>
<dbReference type="AlphaFoldDB" id="A0A964T1L3"/>
<evidence type="ECO:0000313" key="5">
    <source>
        <dbReference type="EMBL" id="MYZ46708.1"/>
    </source>
</evidence>
<dbReference type="Gene3D" id="1.20.1250.20">
    <property type="entry name" value="MFS general substrate transporter like domains"/>
    <property type="match status" value="1"/>
</dbReference>
<name>A0A964T1L3_9HYPH</name>
<dbReference type="InterPro" id="IPR011701">
    <property type="entry name" value="MFS"/>
</dbReference>
<dbReference type="GO" id="GO:0022857">
    <property type="term" value="F:transmembrane transporter activity"/>
    <property type="evidence" value="ECO:0007669"/>
    <property type="project" value="InterPro"/>
</dbReference>
<evidence type="ECO:0000256" key="4">
    <source>
        <dbReference type="SAM" id="Phobius"/>
    </source>
</evidence>
<dbReference type="PANTHER" id="PTHR23534">
    <property type="entry name" value="MFS PERMEASE"/>
    <property type="match status" value="1"/>
</dbReference>
<feature type="transmembrane region" description="Helical" evidence="4">
    <location>
        <begin position="113"/>
        <end position="134"/>
    </location>
</feature>
<dbReference type="EMBL" id="SPKJ01000005">
    <property type="protein sequence ID" value="MYZ46708.1"/>
    <property type="molecule type" value="Genomic_DNA"/>
</dbReference>
<feature type="transmembrane region" description="Helical" evidence="4">
    <location>
        <begin position="353"/>
        <end position="371"/>
    </location>
</feature>
<dbReference type="PANTHER" id="PTHR23534:SF1">
    <property type="entry name" value="MAJOR FACILITATOR SUPERFAMILY PROTEIN"/>
    <property type="match status" value="1"/>
</dbReference>
<evidence type="ECO:0000313" key="6">
    <source>
        <dbReference type="Proteomes" id="UP000773614"/>
    </source>
</evidence>
<reference evidence="5" key="1">
    <citation type="submission" date="2019-03" db="EMBL/GenBank/DDBJ databases">
        <title>Afifella sp. nov., isolated from activated sludge.</title>
        <authorList>
            <person name="Li Q."/>
            <person name="Liu Y."/>
        </authorList>
    </citation>
    <scope>NUCLEOTIDE SEQUENCE</scope>
    <source>
        <strain evidence="5">L72</strain>
    </source>
</reference>
<keyword evidence="3 4" id="KW-0472">Membrane</keyword>
<dbReference type="Pfam" id="PF07690">
    <property type="entry name" value="MFS_1"/>
    <property type="match status" value="1"/>
</dbReference>
<protein>
    <submittedName>
        <fullName evidence="5">MFS transporter</fullName>
    </submittedName>
</protein>
<proteinExistence type="predicted"/>
<dbReference type="OrthoDB" id="8558006at2"/>
<evidence type="ECO:0000256" key="2">
    <source>
        <dbReference type="ARBA" id="ARBA00022989"/>
    </source>
</evidence>
<evidence type="ECO:0000256" key="1">
    <source>
        <dbReference type="ARBA" id="ARBA00022692"/>
    </source>
</evidence>
<keyword evidence="6" id="KW-1185">Reference proteome</keyword>
<accession>A0A964T1L3</accession>
<feature type="transmembrane region" description="Helical" evidence="4">
    <location>
        <begin position="55"/>
        <end position="78"/>
    </location>
</feature>
<feature type="transmembrane region" description="Helical" evidence="4">
    <location>
        <begin position="178"/>
        <end position="198"/>
    </location>
</feature>
<dbReference type="RefSeq" id="WP_161139048.1">
    <property type="nucleotide sequence ID" value="NZ_SPKJ01000005.1"/>
</dbReference>
<dbReference type="SUPFAM" id="SSF103473">
    <property type="entry name" value="MFS general substrate transporter"/>
    <property type="match status" value="1"/>
</dbReference>
<comment type="caution">
    <text evidence="5">The sequence shown here is derived from an EMBL/GenBank/DDBJ whole genome shotgun (WGS) entry which is preliminary data.</text>
</comment>
<feature type="transmembrane region" description="Helical" evidence="4">
    <location>
        <begin position="289"/>
        <end position="307"/>
    </location>
</feature>
<feature type="transmembrane region" description="Helical" evidence="4">
    <location>
        <begin position="21"/>
        <end position="49"/>
    </location>
</feature>
<gene>
    <name evidence="5" type="ORF">E4O86_03110</name>
</gene>
<evidence type="ECO:0000256" key="3">
    <source>
        <dbReference type="ARBA" id="ARBA00023136"/>
    </source>
</evidence>
<organism evidence="5 6">
    <name type="scientific">Propylenella binzhouense</name>
    <dbReference type="NCBI Taxonomy" id="2555902"/>
    <lineage>
        <taxon>Bacteria</taxon>
        <taxon>Pseudomonadati</taxon>
        <taxon>Pseudomonadota</taxon>
        <taxon>Alphaproteobacteria</taxon>
        <taxon>Hyphomicrobiales</taxon>
        <taxon>Propylenellaceae</taxon>
        <taxon>Propylenella</taxon>
    </lineage>
</organism>
<feature type="transmembrane region" description="Helical" evidence="4">
    <location>
        <begin position="85"/>
        <end position="107"/>
    </location>
</feature>
<dbReference type="InterPro" id="IPR036259">
    <property type="entry name" value="MFS_trans_sf"/>
</dbReference>
<keyword evidence="1 4" id="KW-0812">Transmembrane</keyword>
<feature type="transmembrane region" description="Helical" evidence="4">
    <location>
        <begin position="224"/>
        <end position="251"/>
    </location>
</feature>